<dbReference type="STRING" id="1445510.YC6258_01999"/>
<dbReference type="SUPFAM" id="SSF54292">
    <property type="entry name" value="2Fe-2S ferredoxin-like"/>
    <property type="match status" value="1"/>
</dbReference>
<protein>
    <submittedName>
        <fullName evidence="2">Ferredoxin</fullName>
    </submittedName>
</protein>
<dbReference type="PROSITE" id="PS00197">
    <property type="entry name" value="2FE2S_FER_1"/>
    <property type="match status" value="1"/>
</dbReference>
<dbReference type="Proteomes" id="UP000032266">
    <property type="component" value="Chromosome"/>
</dbReference>
<dbReference type="InterPro" id="IPR006058">
    <property type="entry name" value="2Fe2S_fd_BS"/>
</dbReference>
<dbReference type="EMBL" id="CP007142">
    <property type="protein sequence ID" value="AJQ94043.1"/>
    <property type="molecule type" value="Genomic_DNA"/>
</dbReference>
<dbReference type="OrthoDB" id="9806195at2"/>
<dbReference type="InterPro" id="IPR012675">
    <property type="entry name" value="Beta-grasp_dom_sf"/>
</dbReference>
<dbReference type="InterPro" id="IPR001041">
    <property type="entry name" value="2Fe-2S_ferredoxin-type"/>
</dbReference>
<dbReference type="KEGG" id="gsn:YC6258_01999"/>
<dbReference type="PROSITE" id="PS51085">
    <property type="entry name" value="2FE2S_FER_2"/>
    <property type="match status" value="1"/>
</dbReference>
<evidence type="ECO:0000259" key="1">
    <source>
        <dbReference type="PROSITE" id="PS51085"/>
    </source>
</evidence>
<dbReference type="CDD" id="cd00207">
    <property type="entry name" value="fer2"/>
    <property type="match status" value="1"/>
</dbReference>
<accession>A0A0C5VKY2</accession>
<dbReference type="HOGENOM" id="CLU_1658359_0_0_6"/>
<keyword evidence="3" id="KW-1185">Reference proteome</keyword>
<dbReference type="Pfam" id="PF00111">
    <property type="entry name" value="Fer2"/>
    <property type="match status" value="1"/>
</dbReference>
<sequence>MTQAKARYAEYDFEPEGQDTDFELDGAGSDEEFALEAEVVETDSFKARQFEIYLPLQNPEQPEANPQLEFEIPRPVHWVEVSGQPQKVKFQYASTLLESLEAQGVQVPYQCRDGYCGSCRTTLLAGEVAYLQEPMAWLNDGEVLPCCCVPKSNLSLKIG</sequence>
<proteinExistence type="predicted"/>
<dbReference type="Gene3D" id="3.10.20.30">
    <property type="match status" value="1"/>
</dbReference>
<dbReference type="NCBIfam" id="NF007985">
    <property type="entry name" value="PRK10713.1"/>
    <property type="match status" value="1"/>
</dbReference>
<dbReference type="RefSeq" id="WP_082070621.1">
    <property type="nucleotide sequence ID" value="NZ_CP007142.1"/>
</dbReference>
<name>A0A0C5VKY2_9GAMM</name>
<organism evidence="2 3">
    <name type="scientific">Gynuella sunshinyii YC6258</name>
    <dbReference type="NCBI Taxonomy" id="1445510"/>
    <lineage>
        <taxon>Bacteria</taxon>
        <taxon>Pseudomonadati</taxon>
        <taxon>Pseudomonadota</taxon>
        <taxon>Gammaproteobacteria</taxon>
        <taxon>Oceanospirillales</taxon>
        <taxon>Saccharospirillaceae</taxon>
        <taxon>Gynuella</taxon>
    </lineage>
</organism>
<evidence type="ECO:0000313" key="2">
    <source>
        <dbReference type="EMBL" id="AJQ94043.1"/>
    </source>
</evidence>
<dbReference type="PATRIC" id="fig|1445510.3.peg.1956"/>
<feature type="domain" description="2Fe-2S ferredoxin-type" evidence="1">
    <location>
        <begin position="66"/>
        <end position="159"/>
    </location>
</feature>
<dbReference type="AlphaFoldDB" id="A0A0C5VKY2"/>
<reference evidence="2 3" key="1">
    <citation type="submission" date="2014-01" db="EMBL/GenBank/DDBJ databases">
        <title>Full genme sequencing of cellulolytic bacterium Gynuella sunshinyii YC6258T gen. nov., sp. nov.</title>
        <authorList>
            <person name="Khan H."/>
            <person name="Chung E.J."/>
            <person name="Chung Y.R."/>
        </authorList>
    </citation>
    <scope>NUCLEOTIDE SEQUENCE [LARGE SCALE GENOMIC DNA]</scope>
    <source>
        <strain evidence="2 3">YC6258</strain>
    </source>
</reference>
<evidence type="ECO:0000313" key="3">
    <source>
        <dbReference type="Proteomes" id="UP000032266"/>
    </source>
</evidence>
<dbReference type="InterPro" id="IPR036010">
    <property type="entry name" value="2Fe-2S_ferredoxin-like_sf"/>
</dbReference>
<gene>
    <name evidence="2" type="ORF">YC6258_01999</name>
</gene>
<dbReference type="GO" id="GO:0051537">
    <property type="term" value="F:2 iron, 2 sulfur cluster binding"/>
    <property type="evidence" value="ECO:0007669"/>
    <property type="project" value="InterPro"/>
</dbReference>